<evidence type="ECO:0000256" key="5">
    <source>
        <dbReference type="PROSITE-ProRule" id="PRU00169"/>
    </source>
</evidence>
<dbReference type="Pfam" id="PF02518">
    <property type="entry name" value="HATPase_c"/>
    <property type="match status" value="1"/>
</dbReference>
<keyword evidence="3" id="KW-0808">Transferase</keyword>
<dbReference type="InterPro" id="IPR005467">
    <property type="entry name" value="His_kinase_dom"/>
</dbReference>
<keyword evidence="5" id="KW-0597">Phosphoprotein</keyword>
<dbReference type="AlphaFoldDB" id="A0AAJ4V9Y5"/>
<feature type="domain" description="Histidine kinase" evidence="6">
    <location>
        <begin position="1"/>
        <end position="69"/>
    </location>
</feature>
<evidence type="ECO:0000256" key="3">
    <source>
        <dbReference type="ARBA" id="ARBA00022679"/>
    </source>
</evidence>
<dbReference type="Pfam" id="PF00072">
    <property type="entry name" value="Response_reg"/>
    <property type="match status" value="1"/>
</dbReference>
<dbReference type="SUPFAM" id="SSF55874">
    <property type="entry name" value="ATPase domain of HSP90 chaperone/DNA topoisomerase II/histidine kinase"/>
    <property type="match status" value="1"/>
</dbReference>
<dbReference type="Proteomes" id="UP000286681">
    <property type="component" value="Unassembled WGS sequence"/>
</dbReference>
<feature type="domain" description="Response regulatory" evidence="7">
    <location>
        <begin position="92"/>
        <end position="203"/>
    </location>
</feature>
<evidence type="ECO:0000313" key="9">
    <source>
        <dbReference type="Proteomes" id="UP000286681"/>
    </source>
</evidence>
<dbReference type="EMBL" id="QQWO01000017">
    <property type="protein sequence ID" value="RSV00321.1"/>
    <property type="molecule type" value="Genomic_DNA"/>
</dbReference>
<dbReference type="EC" id="2.7.13.3" evidence="2"/>
<dbReference type="PANTHER" id="PTHR43047:SF72">
    <property type="entry name" value="OSMOSENSING HISTIDINE PROTEIN KINASE SLN1"/>
    <property type="match status" value="1"/>
</dbReference>
<sequence length="215" mass="22738">MWEDKGMGMDAETLRRATEPFFTTKGVGKGTGLGLPMVHGMAQQIGGTFELLSEIGEGTRAVLWLPVAEEAPAAVADSAPAKEGPRHTARLSILAVDDDALVLINTAALLEDLGHEVIEADSGAEALKAFQDRDDIDLVVTDQAMPNMTGVDLIAAIDGIRPGTPVIIASGYGEGVETPGRDTVRLSKPFNQVHLAEAIARAMEMERERGQHGAT</sequence>
<dbReference type="GO" id="GO:0009927">
    <property type="term" value="F:histidine phosphotransfer kinase activity"/>
    <property type="evidence" value="ECO:0007669"/>
    <property type="project" value="TreeGrafter"/>
</dbReference>
<comment type="caution">
    <text evidence="8">The sequence shown here is derived from an EMBL/GenBank/DDBJ whole genome shotgun (WGS) entry which is preliminary data.</text>
</comment>
<dbReference type="InterPro" id="IPR004358">
    <property type="entry name" value="Sig_transdc_His_kin-like_C"/>
</dbReference>
<evidence type="ECO:0000256" key="1">
    <source>
        <dbReference type="ARBA" id="ARBA00000085"/>
    </source>
</evidence>
<dbReference type="Gene3D" id="3.30.565.10">
    <property type="entry name" value="Histidine kinase-like ATPase, C-terminal domain"/>
    <property type="match status" value="1"/>
</dbReference>
<dbReference type="GO" id="GO:0000155">
    <property type="term" value="F:phosphorelay sensor kinase activity"/>
    <property type="evidence" value="ECO:0007669"/>
    <property type="project" value="TreeGrafter"/>
</dbReference>
<evidence type="ECO:0000259" key="7">
    <source>
        <dbReference type="PROSITE" id="PS50110"/>
    </source>
</evidence>
<dbReference type="SMART" id="SM00448">
    <property type="entry name" value="REC"/>
    <property type="match status" value="1"/>
</dbReference>
<organism evidence="8 9">
    <name type="scientific">Sphingomonas koreensis</name>
    <dbReference type="NCBI Taxonomy" id="93064"/>
    <lineage>
        <taxon>Bacteria</taxon>
        <taxon>Pseudomonadati</taxon>
        <taxon>Pseudomonadota</taxon>
        <taxon>Alphaproteobacteria</taxon>
        <taxon>Sphingomonadales</taxon>
        <taxon>Sphingomonadaceae</taxon>
        <taxon>Sphingomonas</taxon>
    </lineage>
</organism>
<gene>
    <name evidence="8" type="ORF">CA257_17395</name>
</gene>
<dbReference type="SUPFAM" id="SSF52172">
    <property type="entry name" value="CheY-like"/>
    <property type="match status" value="1"/>
</dbReference>
<proteinExistence type="predicted"/>
<dbReference type="InterPro" id="IPR036890">
    <property type="entry name" value="HATPase_C_sf"/>
</dbReference>
<comment type="catalytic activity">
    <reaction evidence="1">
        <text>ATP + protein L-histidine = ADP + protein N-phospho-L-histidine.</text>
        <dbReference type="EC" id="2.7.13.3"/>
    </reaction>
</comment>
<dbReference type="PANTHER" id="PTHR43047">
    <property type="entry name" value="TWO-COMPONENT HISTIDINE PROTEIN KINASE"/>
    <property type="match status" value="1"/>
</dbReference>
<dbReference type="PROSITE" id="PS50110">
    <property type="entry name" value="RESPONSE_REGULATORY"/>
    <property type="match status" value="1"/>
</dbReference>
<evidence type="ECO:0000313" key="8">
    <source>
        <dbReference type="EMBL" id="RSV00321.1"/>
    </source>
</evidence>
<keyword evidence="4" id="KW-0418">Kinase</keyword>
<dbReference type="InterPro" id="IPR003594">
    <property type="entry name" value="HATPase_dom"/>
</dbReference>
<feature type="modified residue" description="4-aspartylphosphate" evidence="5">
    <location>
        <position position="142"/>
    </location>
</feature>
<name>A0AAJ4V9Y5_9SPHN</name>
<evidence type="ECO:0000256" key="4">
    <source>
        <dbReference type="ARBA" id="ARBA00022777"/>
    </source>
</evidence>
<dbReference type="InterPro" id="IPR001789">
    <property type="entry name" value="Sig_transdc_resp-reg_receiver"/>
</dbReference>
<protein>
    <recommendedName>
        <fullName evidence="2">histidine kinase</fullName>
        <ecNumber evidence="2">2.7.13.3</ecNumber>
    </recommendedName>
</protein>
<dbReference type="Gene3D" id="3.40.50.2300">
    <property type="match status" value="1"/>
</dbReference>
<accession>A0AAJ4V9Y5</accession>
<dbReference type="PROSITE" id="PS50109">
    <property type="entry name" value="HIS_KIN"/>
    <property type="match status" value="1"/>
</dbReference>
<evidence type="ECO:0000259" key="6">
    <source>
        <dbReference type="PROSITE" id="PS50109"/>
    </source>
</evidence>
<reference evidence="8 9" key="1">
    <citation type="submission" date="2018-07" db="EMBL/GenBank/DDBJ databases">
        <title>Genomic and Epidemiologic Investigation of an Indolent Hospital Outbreak.</title>
        <authorList>
            <person name="Johnson R.C."/>
            <person name="Deming C."/>
            <person name="Conlan S."/>
            <person name="Zellmer C.J."/>
            <person name="Michelin A.V."/>
            <person name="Lee-Lin S."/>
            <person name="Thomas P.J."/>
            <person name="Park M."/>
            <person name="Weingarten R.A."/>
            <person name="Less J."/>
            <person name="Dekker J.P."/>
            <person name="Frank K.M."/>
            <person name="Musser K.A."/>
            <person name="Mcquiston J.R."/>
            <person name="Henderson D.K."/>
            <person name="Lau A.F."/>
            <person name="Palmore T.N."/>
            <person name="Segre J.A."/>
        </authorList>
    </citation>
    <scope>NUCLEOTIDE SEQUENCE [LARGE SCALE GENOMIC DNA]</scope>
    <source>
        <strain evidence="8 9">SK-NIH.Env10_0317</strain>
    </source>
</reference>
<evidence type="ECO:0000256" key="2">
    <source>
        <dbReference type="ARBA" id="ARBA00012438"/>
    </source>
</evidence>
<dbReference type="InterPro" id="IPR011006">
    <property type="entry name" value="CheY-like_superfamily"/>
</dbReference>
<dbReference type="GO" id="GO:0005886">
    <property type="term" value="C:plasma membrane"/>
    <property type="evidence" value="ECO:0007669"/>
    <property type="project" value="TreeGrafter"/>
</dbReference>
<dbReference type="PRINTS" id="PR00344">
    <property type="entry name" value="BCTRLSENSOR"/>
</dbReference>